<evidence type="ECO:0000313" key="2">
    <source>
        <dbReference type="Proteomes" id="UP000003803"/>
    </source>
</evidence>
<sequence>MAVQRAIEQTAQMENGLERMKVIDLVFFSRTHTLEGAAMMVPCSYDTAQKYHAQFIKAVARNMGLLG</sequence>
<dbReference type="eggNOG" id="ENOG50331FB">
    <property type="taxonomic scope" value="Bacteria"/>
</dbReference>
<organism evidence="1 2">
    <name type="scientific">Anaerotruncus colihominis DSM 17241</name>
    <dbReference type="NCBI Taxonomy" id="445972"/>
    <lineage>
        <taxon>Bacteria</taxon>
        <taxon>Bacillati</taxon>
        <taxon>Bacillota</taxon>
        <taxon>Clostridia</taxon>
        <taxon>Eubacteriales</taxon>
        <taxon>Oscillospiraceae</taxon>
        <taxon>Anaerotruncus</taxon>
    </lineage>
</organism>
<reference evidence="1" key="2">
    <citation type="submission" date="2013-09" db="EMBL/GenBank/DDBJ databases">
        <title>Draft genome sequence of Anaerotruncus colihominis(DSM 17241).</title>
        <authorList>
            <person name="Sudarsanam P."/>
            <person name="Ley R."/>
            <person name="Guruge J."/>
            <person name="Turnbaugh P.J."/>
            <person name="Mahowald M."/>
            <person name="Liep D."/>
            <person name="Gordon J."/>
        </authorList>
    </citation>
    <scope>NUCLEOTIDE SEQUENCE</scope>
    <source>
        <strain evidence="1">DSM 17241</strain>
    </source>
</reference>
<gene>
    <name evidence="1" type="ORF">ANACOL_01835</name>
</gene>
<dbReference type="Proteomes" id="UP000003803">
    <property type="component" value="Unassembled WGS sequence"/>
</dbReference>
<reference evidence="1" key="1">
    <citation type="submission" date="2007-11" db="EMBL/GenBank/DDBJ databases">
        <authorList>
            <person name="Fulton L."/>
            <person name="Clifton S."/>
            <person name="Fulton B."/>
            <person name="Xu J."/>
            <person name="Minx P."/>
            <person name="Pepin K.H."/>
            <person name="Johnson M."/>
            <person name="Thiruvilangam P."/>
            <person name="Bhonagiri V."/>
            <person name="Nash W.E."/>
            <person name="Mardis E.R."/>
            <person name="Wilson R.K."/>
        </authorList>
    </citation>
    <scope>NUCLEOTIDE SEQUENCE [LARGE SCALE GENOMIC DNA]</scope>
    <source>
        <strain evidence="1">DSM 17241</strain>
    </source>
</reference>
<accession>B0PAN5</accession>
<comment type="caution">
    <text evidence="1">The sequence shown here is derived from an EMBL/GenBank/DDBJ whole genome shotgun (WGS) entry which is preliminary data.</text>
</comment>
<name>B0PAN5_9FIRM</name>
<dbReference type="EMBL" id="ABGD02000014">
    <property type="protein sequence ID" value="EDS11215.1"/>
    <property type="molecule type" value="Genomic_DNA"/>
</dbReference>
<dbReference type="AlphaFoldDB" id="B0PAN5"/>
<evidence type="ECO:0000313" key="1">
    <source>
        <dbReference type="EMBL" id="EDS11215.1"/>
    </source>
</evidence>
<protein>
    <submittedName>
        <fullName evidence="1">Uncharacterized protein</fullName>
    </submittedName>
</protein>
<keyword evidence="2" id="KW-1185">Reference proteome</keyword>
<proteinExistence type="predicted"/>
<dbReference type="HOGENOM" id="CLU_156553_0_0_9"/>